<dbReference type="InterPro" id="IPR007420">
    <property type="entry name" value="DUF465"/>
</dbReference>
<protein>
    <recommendedName>
        <fullName evidence="3">DUF465 domain-containing protein</fullName>
    </recommendedName>
</protein>
<reference evidence="1" key="1">
    <citation type="submission" date="2021-12" db="EMBL/GenBank/DDBJ databases">
        <authorList>
            <person name="Rodrigo-Torres L."/>
            <person name="Arahal R. D."/>
            <person name="Lucena T."/>
        </authorList>
    </citation>
    <scope>NUCLEOTIDE SEQUENCE</scope>
    <source>
        <strain evidence="1">CECT 8226</strain>
    </source>
</reference>
<name>A0ABM8ZNB0_9VIBR</name>
<gene>
    <name evidence="1" type="ORF">VHP8226_03783</name>
</gene>
<comment type="caution">
    <text evidence="1">The sequence shown here is derived from an EMBL/GenBank/DDBJ whole genome shotgun (WGS) entry which is preliminary data.</text>
</comment>
<dbReference type="Proteomes" id="UP000838160">
    <property type="component" value="Unassembled WGS sequence"/>
</dbReference>
<evidence type="ECO:0008006" key="3">
    <source>
        <dbReference type="Google" id="ProtNLM"/>
    </source>
</evidence>
<dbReference type="EMBL" id="CAKLCM010000003">
    <property type="protein sequence ID" value="CAH0530055.1"/>
    <property type="molecule type" value="Genomic_DNA"/>
</dbReference>
<organism evidence="1 2">
    <name type="scientific">Vibrio hippocampi</name>
    <dbReference type="NCBI Taxonomy" id="654686"/>
    <lineage>
        <taxon>Bacteria</taxon>
        <taxon>Pseudomonadati</taxon>
        <taxon>Pseudomonadota</taxon>
        <taxon>Gammaproteobacteria</taxon>
        <taxon>Vibrionales</taxon>
        <taxon>Vibrionaceae</taxon>
        <taxon>Vibrio</taxon>
    </lineage>
</organism>
<dbReference type="Pfam" id="PF04325">
    <property type="entry name" value="DUF465"/>
    <property type="match status" value="1"/>
</dbReference>
<dbReference type="RefSeq" id="WP_237486572.1">
    <property type="nucleotide sequence ID" value="NZ_CAKLCM010000003.1"/>
</dbReference>
<dbReference type="InterPro" id="IPR038444">
    <property type="entry name" value="DUF465_sf"/>
</dbReference>
<accession>A0ABM8ZNB0</accession>
<evidence type="ECO:0000313" key="1">
    <source>
        <dbReference type="EMBL" id="CAH0530055.1"/>
    </source>
</evidence>
<evidence type="ECO:0000313" key="2">
    <source>
        <dbReference type="Proteomes" id="UP000838160"/>
    </source>
</evidence>
<proteinExistence type="predicted"/>
<dbReference type="Gene3D" id="6.10.280.50">
    <property type="match status" value="1"/>
</dbReference>
<sequence length="81" mass="9241">MLGEDHSLLHEFPEHTETIKSLIASDASFAEETKQYNALDKKIRVLELNNSPIDDGEMHKLKHERAVMKDVLLKKLVDVGE</sequence>
<keyword evidence="2" id="KW-1185">Reference proteome</keyword>